<proteinExistence type="predicted"/>
<dbReference type="Gene3D" id="1.20.5.170">
    <property type="match status" value="1"/>
</dbReference>
<dbReference type="PANTHER" id="PTHR22952">
    <property type="entry name" value="CAMP-RESPONSE ELEMENT BINDING PROTEIN-RELATED"/>
    <property type="match status" value="1"/>
</dbReference>
<dbReference type="InterPro" id="IPR046347">
    <property type="entry name" value="bZIP_sf"/>
</dbReference>
<gene>
    <name evidence="6" type="ORF">D0Y65_008539</name>
</gene>
<keyword evidence="7" id="KW-1185">Reference proteome</keyword>
<keyword evidence="3" id="KW-0539">Nucleus</keyword>
<dbReference type="CDD" id="cd14707">
    <property type="entry name" value="bZIP_plant_BZIP46"/>
    <property type="match status" value="1"/>
</dbReference>
<dbReference type="Proteomes" id="UP000289340">
    <property type="component" value="Chromosome 4"/>
</dbReference>
<comment type="subcellular location">
    <subcellularLocation>
        <location evidence="1">Nucleus</location>
    </subcellularLocation>
</comment>
<feature type="domain" description="BZIP" evidence="5">
    <location>
        <begin position="109"/>
        <end position="159"/>
    </location>
</feature>
<evidence type="ECO:0000256" key="4">
    <source>
        <dbReference type="SAM" id="Coils"/>
    </source>
</evidence>
<dbReference type="SUPFAM" id="SSF57959">
    <property type="entry name" value="Leucine zipper domain"/>
    <property type="match status" value="1"/>
</dbReference>
<evidence type="ECO:0000256" key="1">
    <source>
        <dbReference type="ARBA" id="ARBA00004123"/>
    </source>
</evidence>
<dbReference type="GO" id="GO:0045893">
    <property type="term" value="P:positive regulation of DNA-templated transcription"/>
    <property type="evidence" value="ECO:0007669"/>
    <property type="project" value="InterPro"/>
</dbReference>
<dbReference type="InterPro" id="IPR004827">
    <property type="entry name" value="bZIP"/>
</dbReference>
<organism evidence="6 7">
    <name type="scientific">Glycine soja</name>
    <name type="common">Wild soybean</name>
    <dbReference type="NCBI Taxonomy" id="3848"/>
    <lineage>
        <taxon>Eukaryota</taxon>
        <taxon>Viridiplantae</taxon>
        <taxon>Streptophyta</taxon>
        <taxon>Embryophyta</taxon>
        <taxon>Tracheophyta</taxon>
        <taxon>Spermatophyta</taxon>
        <taxon>Magnoliopsida</taxon>
        <taxon>eudicotyledons</taxon>
        <taxon>Gunneridae</taxon>
        <taxon>Pentapetalae</taxon>
        <taxon>rosids</taxon>
        <taxon>fabids</taxon>
        <taxon>Fabales</taxon>
        <taxon>Fabaceae</taxon>
        <taxon>Papilionoideae</taxon>
        <taxon>50 kb inversion clade</taxon>
        <taxon>NPAAA clade</taxon>
        <taxon>indigoferoid/millettioid clade</taxon>
        <taxon>Phaseoleae</taxon>
        <taxon>Glycine</taxon>
        <taxon>Glycine subgen. Soja</taxon>
    </lineage>
</organism>
<dbReference type="GO" id="GO:0003677">
    <property type="term" value="F:DNA binding"/>
    <property type="evidence" value="ECO:0007669"/>
    <property type="project" value="UniProtKB-KW"/>
</dbReference>
<dbReference type="GO" id="GO:0003700">
    <property type="term" value="F:DNA-binding transcription factor activity"/>
    <property type="evidence" value="ECO:0007669"/>
    <property type="project" value="InterPro"/>
</dbReference>
<dbReference type="PANTHER" id="PTHR22952:SF433">
    <property type="entry name" value="PROTEIN FD"/>
    <property type="match status" value="1"/>
</dbReference>
<dbReference type="GO" id="GO:0005634">
    <property type="term" value="C:nucleus"/>
    <property type="evidence" value="ECO:0007669"/>
    <property type="project" value="UniProtKB-SubCell"/>
</dbReference>
<evidence type="ECO:0000259" key="5">
    <source>
        <dbReference type="PROSITE" id="PS50217"/>
    </source>
</evidence>
<dbReference type="InterPro" id="IPR043452">
    <property type="entry name" value="BZIP46-like"/>
</dbReference>
<dbReference type="EMBL" id="QZWG01000004">
    <property type="protein sequence ID" value="RZC14635.1"/>
    <property type="molecule type" value="Genomic_DNA"/>
</dbReference>
<name>A0A445KUK1_GLYSO</name>
<evidence type="ECO:0000313" key="6">
    <source>
        <dbReference type="EMBL" id="RZC14635.1"/>
    </source>
</evidence>
<keyword evidence="2" id="KW-0238">DNA-binding</keyword>
<dbReference type="Gramene" id="XM_028371646.1">
    <property type="protein sequence ID" value="XP_028227447.1"/>
    <property type="gene ID" value="LOC114408554"/>
</dbReference>
<protein>
    <submittedName>
        <fullName evidence="6">Protein FD</fullName>
    </submittedName>
</protein>
<feature type="coiled-coil region" evidence="4">
    <location>
        <begin position="134"/>
        <end position="161"/>
    </location>
</feature>
<dbReference type="FunFam" id="1.20.5.170:FF:000096">
    <property type="entry name" value="BZIP transcription factor bZIP46"/>
    <property type="match status" value="1"/>
</dbReference>
<comment type="caution">
    <text evidence="6">The sequence shown here is derived from an EMBL/GenBank/DDBJ whole genome shotgun (WGS) entry which is preliminary data.</text>
</comment>
<dbReference type="Pfam" id="PF00170">
    <property type="entry name" value="bZIP_1"/>
    <property type="match status" value="1"/>
</dbReference>
<dbReference type="AlphaFoldDB" id="A0A445KUK1"/>
<accession>A0A445KUK1</accession>
<keyword evidence="4" id="KW-0175">Coiled coil</keyword>
<dbReference type="PROSITE" id="PS00036">
    <property type="entry name" value="BZIP_BASIC"/>
    <property type="match status" value="1"/>
</dbReference>
<dbReference type="SMR" id="A0A445KUK1"/>
<evidence type="ECO:0000256" key="3">
    <source>
        <dbReference type="ARBA" id="ARBA00023242"/>
    </source>
</evidence>
<dbReference type="SMART" id="SM00338">
    <property type="entry name" value="BRLZ"/>
    <property type="match status" value="1"/>
</dbReference>
<evidence type="ECO:0000256" key="2">
    <source>
        <dbReference type="ARBA" id="ARBA00023125"/>
    </source>
</evidence>
<reference evidence="6 7" key="1">
    <citation type="submission" date="2018-09" db="EMBL/GenBank/DDBJ databases">
        <title>A high-quality reference genome of wild soybean provides a powerful tool to mine soybean genomes.</title>
        <authorList>
            <person name="Xie M."/>
            <person name="Chung C.Y.L."/>
            <person name="Li M.-W."/>
            <person name="Wong F.-L."/>
            <person name="Chan T.-F."/>
            <person name="Lam H.-M."/>
        </authorList>
    </citation>
    <scope>NUCLEOTIDE SEQUENCE [LARGE SCALE GENOMIC DNA]</scope>
    <source>
        <strain evidence="7">cv. W05</strain>
        <tissue evidence="6">Hypocotyl of etiolated seedlings</tissue>
    </source>
</reference>
<dbReference type="PROSITE" id="PS50217">
    <property type="entry name" value="BZIP"/>
    <property type="match status" value="1"/>
</dbReference>
<sequence length="184" mass="20630">MASWPPKPTEIFCVHAREKAMASSPCDCWPHLSPPSSIEHVWNDIKLDSLSNSPVDIDFNNNHSVSDSSFLNLTSTSSSVFHKHDHDHSLLSVSNTSFEASGSKKTTLLDQRHARIIKNRESAVRSRARKQAYRKGLEVEIARLTEENSRLKRQLKELQCCLSSSDNPPTPRMAALCRTSSSPF</sequence>
<evidence type="ECO:0000313" key="7">
    <source>
        <dbReference type="Proteomes" id="UP000289340"/>
    </source>
</evidence>